<evidence type="ECO:0000313" key="6">
    <source>
        <dbReference type="Proteomes" id="UP000057043"/>
    </source>
</evidence>
<evidence type="ECO:0000259" key="2">
    <source>
        <dbReference type="Pfam" id="PF01345"/>
    </source>
</evidence>
<dbReference type="Pfam" id="PF01345">
    <property type="entry name" value="DUF11"/>
    <property type="match status" value="1"/>
</dbReference>
<comment type="caution">
    <text evidence="4">The sequence shown here is derived from an EMBL/GenBank/DDBJ whole genome shotgun (WGS) entry which is preliminary data.</text>
</comment>
<protein>
    <submittedName>
        <fullName evidence="4">Conserved repeat domain protein</fullName>
    </submittedName>
</protein>
<evidence type="ECO:0000313" key="3">
    <source>
        <dbReference type="EMBL" id="KUK44089.1"/>
    </source>
</evidence>
<proteinExistence type="predicted"/>
<feature type="domain" description="DUF11" evidence="2">
    <location>
        <begin position="323"/>
        <end position="417"/>
    </location>
</feature>
<dbReference type="AlphaFoldDB" id="A0A101IHL4"/>
<organism evidence="4 5">
    <name type="scientific">Methanothrix harundinacea</name>
    <dbReference type="NCBI Taxonomy" id="301375"/>
    <lineage>
        <taxon>Archaea</taxon>
        <taxon>Methanobacteriati</taxon>
        <taxon>Methanobacteriota</taxon>
        <taxon>Stenosarchaea group</taxon>
        <taxon>Methanomicrobia</taxon>
        <taxon>Methanotrichales</taxon>
        <taxon>Methanotrichaceae</taxon>
        <taxon>Methanothrix</taxon>
    </lineage>
</organism>
<dbReference type="EMBL" id="LGFT01000035">
    <property type="protein sequence ID" value="KUK44089.1"/>
    <property type="molecule type" value="Genomic_DNA"/>
</dbReference>
<reference evidence="5 6" key="2">
    <citation type="journal article" date="2015" name="MBio">
        <title>Genome-Resolved Metagenomic Analysis Reveals Roles for Candidate Phyla and Other Microbial Community Members in Biogeochemical Transformations in Oil Reservoirs.</title>
        <authorList>
            <person name="Hu P."/>
            <person name="Tom L."/>
            <person name="Singh A."/>
            <person name="Thomas B.C."/>
            <person name="Baker B.J."/>
            <person name="Piceno Y.M."/>
            <person name="Andersen G.L."/>
            <person name="Banfield J.F."/>
        </authorList>
    </citation>
    <scope>NUCLEOTIDE SEQUENCE [LARGE SCALE GENOMIC DNA]</scope>
    <source>
        <strain evidence="3">57_489</strain>
    </source>
</reference>
<evidence type="ECO:0000256" key="1">
    <source>
        <dbReference type="SAM" id="MobiDB-lite"/>
    </source>
</evidence>
<dbReference type="EMBL" id="LGHB01000035">
    <property type="protein sequence ID" value="KUK95361.1"/>
    <property type="molecule type" value="Genomic_DNA"/>
</dbReference>
<dbReference type="Proteomes" id="UP000057043">
    <property type="component" value="Unassembled WGS sequence"/>
</dbReference>
<dbReference type="PATRIC" id="fig|301375.6.peg.1254"/>
<dbReference type="InterPro" id="IPR001434">
    <property type="entry name" value="OmcB-like_DUF11"/>
</dbReference>
<evidence type="ECO:0000313" key="5">
    <source>
        <dbReference type="Proteomes" id="UP000053961"/>
    </source>
</evidence>
<name>A0A101IHL4_9EURY</name>
<evidence type="ECO:0000313" key="4">
    <source>
        <dbReference type="EMBL" id="KUK95361.1"/>
    </source>
</evidence>
<feature type="region of interest" description="Disordered" evidence="1">
    <location>
        <begin position="550"/>
        <end position="571"/>
    </location>
</feature>
<sequence>MRSFLMLLAAGACILLMGGQMGWAEETSFLESSIKVSENNSLSRPVLEISRSTFGGGFTKITVLRNPATGTAMRESYLYGGSLDREVAIGVDRSGTEMEVESQFDGAASLGVYKMSSPNSTPQKSPAFSASEDYSGSFKISERVDDYGSNIATERSVSGTGFVAVNKKVGDEQRTFESGTGSYQSEERIETYTNYIAKSVSLDHSPTSFAVGGPSANVSLRWSEGMSSRREGESYIGEEYSGVSHLDKTTTALGLGEMETEAEFSGAARYRVVSEGGIDMDEQYEGDYSLQRDIRLHEASGYGQPHLHVAKEGSLVNEEDRTLAAYVIILENDGDRTLEPILVRDLFPPGSVFVRSNLKPTLTSGGANWSITHLSPGDVRSIELVLDVTSFLGGELVNRVEAFGGDGEDWVYAANFSALEIDWLSCCSAEGAAVVKAGVVDDTVPNHVLYSLDIKNLGDDTLVAKVADWLPEGMRLIDSSPIFATYDDGVVTWNLIDLGPGEERRIIYEVEALWSGRFVNLVEVGPRSVDGPSVRPIYAKSIVEVEEFQGERPRPGWQPPDWFGEAKDIRD</sequence>
<accession>A0A101IHL4</accession>
<dbReference type="Proteomes" id="UP000053961">
    <property type="component" value="Unassembled WGS sequence"/>
</dbReference>
<reference evidence="4" key="1">
    <citation type="journal article" date="2015" name="MBio">
        <title>Genome-resolved metagenomic analysis reveals roles for candidate phyla and other microbial community members in biogeochemical transformations in oil reservoirs.</title>
        <authorList>
            <person name="Hu P."/>
            <person name="Tom L."/>
            <person name="Singh A."/>
            <person name="Thomas B.C."/>
            <person name="Baker B.J."/>
            <person name="Piceno Y.M."/>
            <person name="Andersen G.L."/>
            <person name="Banfield J.F."/>
        </authorList>
    </citation>
    <scope>NUCLEOTIDE SEQUENCE [LARGE SCALE GENOMIC DNA]</scope>
    <source>
        <strain evidence="4">56_747</strain>
    </source>
</reference>
<gene>
    <name evidence="3" type="ORF">XD72_1542</name>
    <name evidence="4" type="ORF">XE07_1820</name>
</gene>